<keyword evidence="1" id="KW-0378">Hydrolase</keyword>
<dbReference type="PANTHER" id="PTHR43156">
    <property type="entry name" value="STAGE II SPORULATION PROTEIN E-RELATED"/>
    <property type="match status" value="1"/>
</dbReference>
<dbReference type="SMART" id="SM00331">
    <property type="entry name" value="PP2C_SIG"/>
    <property type="match status" value="1"/>
</dbReference>
<dbReference type="eggNOG" id="COG3292">
    <property type="taxonomic scope" value="Bacteria"/>
</dbReference>
<keyword evidence="3" id="KW-0472">Membrane</keyword>
<keyword evidence="3" id="KW-0812">Transmembrane</keyword>
<dbReference type="OrthoDB" id="9806995at2"/>
<keyword evidence="7" id="KW-1185">Reference proteome</keyword>
<feature type="domain" description="GAF" evidence="4">
    <location>
        <begin position="858"/>
        <end position="1007"/>
    </location>
</feature>
<keyword evidence="2" id="KW-0175">Coiled coil</keyword>
<proteinExistence type="predicted"/>
<dbReference type="GO" id="GO:0016791">
    <property type="term" value="F:phosphatase activity"/>
    <property type="evidence" value="ECO:0007669"/>
    <property type="project" value="TreeGrafter"/>
</dbReference>
<dbReference type="InterPro" id="IPR003018">
    <property type="entry name" value="GAF"/>
</dbReference>
<dbReference type="Pfam" id="PF07495">
    <property type="entry name" value="Y_Y_Y"/>
    <property type="match status" value="1"/>
</dbReference>
<dbReference type="InterPro" id="IPR015943">
    <property type="entry name" value="WD40/YVTN_repeat-like_dom_sf"/>
</dbReference>
<dbReference type="EMBL" id="CP003345">
    <property type="protein sequence ID" value="AFM04965.1"/>
    <property type="molecule type" value="Genomic_DNA"/>
</dbReference>
<feature type="domain" description="PPM-type phosphatase" evidence="5">
    <location>
        <begin position="1036"/>
        <end position="1270"/>
    </location>
</feature>
<evidence type="ECO:0000313" key="6">
    <source>
        <dbReference type="EMBL" id="AFM04965.1"/>
    </source>
</evidence>
<dbReference type="KEGG" id="fli:Fleli_2602"/>
<dbReference type="PANTHER" id="PTHR43156:SF9">
    <property type="entry name" value="HAMP DOMAIN-CONTAINING PROTEIN"/>
    <property type="match status" value="1"/>
</dbReference>
<organism evidence="6 7">
    <name type="scientific">Bernardetia litoralis (strain ATCC 23117 / DSM 6794 / NBRC 15988 / NCIMB 1366 / Fx l1 / Sio-4)</name>
    <name type="common">Flexibacter litoralis</name>
    <dbReference type="NCBI Taxonomy" id="880071"/>
    <lineage>
        <taxon>Bacteria</taxon>
        <taxon>Pseudomonadati</taxon>
        <taxon>Bacteroidota</taxon>
        <taxon>Cytophagia</taxon>
        <taxon>Cytophagales</taxon>
        <taxon>Bernardetiaceae</taxon>
        <taxon>Bernardetia</taxon>
    </lineage>
</organism>
<dbReference type="SMART" id="SM00065">
    <property type="entry name" value="GAF"/>
    <property type="match status" value="1"/>
</dbReference>
<evidence type="ECO:0000259" key="5">
    <source>
        <dbReference type="SMART" id="SM00331"/>
    </source>
</evidence>
<keyword evidence="3" id="KW-1133">Transmembrane helix</keyword>
<dbReference type="InterPro" id="IPR036457">
    <property type="entry name" value="PPM-type-like_dom_sf"/>
</dbReference>
<feature type="transmembrane region" description="Helical" evidence="3">
    <location>
        <begin position="762"/>
        <end position="783"/>
    </location>
</feature>
<protein>
    <submittedName>
        <fullName evidence="6">Serine phosphatase RsbU, regulator of sigma subunit</fullName>
    </submittedName>
</protein>
<dbReference type="InterPro" id="IPR001932">
    <property type="entry name" value="PPM-type_phosphatase-like_dom"/>
</dbReference>
<dbReference type="InterPro" id="IPR011123">
    <property type="entry name" value="Y_Y_Y"/>
</dbReference>
<dbReference type="Gene3D" id="2.130.10.10">
    <property type="entry name" value="YVTN repeat-like/Quinoprotein amine dehydrogenase"/>
    <property type="match status" value="2"/>
</dbReference>
<dbReference type="AlphaFoldDB" id="I4ALY0"/>
<dbReference type="eggNOG" id="COG2208">
    <property type="taxonomic scope" value="Bacteria"/>
</dbReference>
<evidence type="ECO:0000313" key="7">
    <source>
        <dbReference type="Proteomes" id="UP000006054"/>
    </source>
</evidence>
<evidence type="ECO:0000259" key="4">
    <source>
        <dbReference type="SMART" id="SM00065"/>
    </source>
</evidence>
<gene>
    <name evidence="6" type="ordered locus">Fleli_2602</name>
</gene>
<name>I4ALY0_BERLS</name>
<accession>I4ALY0</accession>
<dbReference type="eggNOG" id="COG2203">
    <property type="taxonomic scope" value="Bacteria"/>
</dbReference>
<dbReference type="InterPro" id="IPR013783">
    <property type="entry name" value="Ig-like_fold"/>
</dbReference>
<sequence precursor="true">MIKVQLFRSFIGFIVAIIPLLASLNCINSYAQSDVGFNATPFMRLYSPKEYQAGSINMAVKKDKKGILYFANTSGVLQFDGKTWRTIEVPDVNFIRALDIDENGTVFIGAVNQIGKLEADSTGKLEFVSLINLLDSADRSFGEIWKVKSTSQGTFFSTDKYVFRYQNGKIDKWTPKGKYFYSVYYVNDEVYVLDRGFGLRKLEDNKLQFVSNDNLITNSGIYFLLPYSNPVEQTKNNEILIGRNTSSLLIYTPNTNQFRVFETDLSEDEISSMYNAIRGKDGNYYISTLRHGVICINPAGKKVFQFSQKEGLTDKVYEVEFDNQQNLWAALSKGVAKIEIGSPFTKYGENRGISGIVTDATTHNNQFYISSTNGVFYYNKEQNHFLPLVGKSYQTWIMKTLALDNDSLFLAATNVGLHQIKKTSWNKFESTEGSANYLIESSTTPSRLYVGLSNSKGLYQLDILTNKKNDFKQVISNLTILGLEMQDSLLFVIDGEDKIHIYQEKDTLEEQDIEFNHTVRSIEKHNNQIYIAADSLVYVWNNNNFEIHKTISQLIKENEYVVEINNIDDENIILRIGGLDKTDYYLFNIKTNKYKNLPTKRLTDNSISIYSFLNAGGTINQVGKVAIGTSEGFFYLDINKKNYQKAEFNVFIRKIIQADSILFIENYTEQNNNPVLNYEQNSLTFFYSSNNSFDEQNTFFRYKLNGYDKKWSDWTTETKKEYTNLNAGKYSFELEAKNIYETKSRVTKYDFKIEPPFYKTPLAYILYFVIGILVVSILTYSGIRYNVRRLKYKNQKLEETVKERTSELRLSNSELEQQKEEVLMQKQNIENQKEELEKSYQNIQILADIGQQITATLDLTELIGMLYKNVNSLMPAEGFGIGVFNPYRQQINFRGFVESGQILPFNSDSLEDTQKLAVQSFVHQKEISTNNFDKDFPVYRTKELEVEELPQSLVYLPLIVQEKSIGVLTVQSFDKNAYQPNHLTILRSLASYAAIAVSNAQSYATINEKNQHITDSIRYARTIQAAVLPSKELIKNHIEEFFILYRPKDIVSGDFYWFTTVFDKEKNTTKVAIAAVDCTGHGVPGAFMSLIGNTFLHEIVDEKHITNPAQILENLDKILKNSLQKGEQKNKDGMDAAICVFEKTNIDEKVKVSFSGAKRPLWYALPNSSTLENISGTRRSIGSSRTKEKPFENNEFLLEKGTSIYLTTDGFADQSNPKGEKFGTHNLIKLIEKNLSLSMQEQGNQIEDTLNIHQGKIEQRDDITVLGFRV</sequence>
<dbReference type="SUPFAM" id="SSF63829">
    <property type="entry name" value="Calcium-dependent phosphotriesterase"/>
    <property type="match status" value="1"/>
</dbReference>
<dbReference type="HOGENOM" id="CLU_000445_28_2_10"/>
<evidence type="ECO:0000256" key="3">
    <source>
        <dbReference type="SAM" id="Phobius"/>
    </source>
</evidence>
<reference evidence="7" key="1">
    <citation type="submission" date="2012-06" db="EMBL/GenBank/DDBJ databases">
        <title>The complete genome of Flexibacter litoralis DSM 6794.</title>
        <authorList>
            <person name="Lucas S."/>
            <person name="Copeland A."/>
            <person name="Lapidus A."/>
            <person name="Glavina del Rio T."/>
            <person name="Dalin E."/>
            <person name="Tice H."/>
            <person name="Bruce D."/>
            <person name="Goodwin L."/>
            <person name="Pitluck S."/>
            <person name="Peters L."/>
            <person name="Ovchinnikova G."/>
            <person name="Lu M."/>
            <person name="Kyrpides N."/>
            <person name="Mavromatis K."/>
            <person name="Ivanova N."/>
            <person name="Brettin T."/>
            <person name="Detter J.C."/>
            <person name="Han C."/>
            <person name="Larimer F."/>
            <person name="Land M."/>
            <person name="Hauser L."/>
            <person name="Markowitz V."/>
            <person name="Cheng J.-F."/>
            <person name="Hugenholtz P."/>
            <person name="Woyke T."/>
            <person name="Wu D."/>
            <person name="Spring S."/>
            <person name="Lang E."/>
            <person name="Kopitz M."/>
            <person name="Brambilla E."/>
            <person name="Klenk H.-P."/>
            <person name="Eisen J.A."/>
        </authorList>
    </citation>
    <scope>NUCLEOTIDE SEQUENCE [LARGE SCALE GENOMIC DNA]</scope>
    <source>
        <strain evidence="7">ATCC 23117 / DSM 6794 / NBRC 15988 / NCIMB 1366 / Sio-4</strain>
    </source>
</reference>
<dbReference type="Pfam" id="PF13185">
    <property type="entry name" value="GAF_2"/>
    <property type="match status" value="1"/>
</dbReference>
<dbReference type="RefSeq" id="WP_014798402.1">
    <property type="nucleotide sequence ID" value="NC_018018.1"/>
</dbReference>
<evidence type="ECO:0000256" key="2">
    <source>
        <dbReference type="SAM" id="Coils"/>
    </source>
</evidence>
<evidence type="ECO:0000256" key="1">
    <source>
        <dbReference type="ARBA" id="ARBA00022801"/>
    </source>
</evidence>
<dbReference type="STRING" id="880071.Fleli_2602"/>
<dbReference type="Proteomes" id="UP000006054">
    <property type="component" value="Chromosome"/>
</dbReference>
<dbReference type="SUPFAM" id="SSF55781">
    <property type="entry name" value="GAF domain-like"/>
    <property type="match status" value="1"/>
</dbReference>
<dbReference type="SUPFAM" id="SSF69322">
    <property type="entry name" value="Tricorn protease domain 2"/>
    <property type="match status" value="1"/>
</dbReference>
<dbReference type="Pfam" id="PF07228">
    <property type="entry name" value="SpoIIE"/>
    <property type="match status" value="1"/>
</dbReference>
<dbReference type="InterPro" id="IPR052016">
    <property type="entry name" value="Bact_Sigma-Reg"/>
</dbReference>
<dbReference type="InterPro" id="IPR029016">
    <property type="entry name" value="GAF-like_dom_sf"/>
</dbReference>
<dbReference type="Gene3D" id="3.30.450.40">
    <property type="match status" value="1"/>
</dbReference>
<dbReference type="Gene3D" id="3.60.40.10">
    <property type="entry name" value="PPM-type phosphatase domain"/>
    <property type="match status" value="1"/>
</dbReference>
<feature type="coiled-coil region" evidence="2">
    <location>
        <begin position="787"/>
        <end position="849"/>
    </location>
</feature>
<dbReference type="Gene3D" id="2.60.40.10">
    <property type="entry name" value="Immunoglobulins"/>
    <property type="match status" value="1"/>
</dbReference>